<proteinExistence type="predicted"/>
<gene>
    <name evidence="1" type="ORF">LCGC14_2499580</name>
</gene>
<accession>A0A0F9DW27</accession>
<reference evidence="1" key="1">
    <citation type="journal article" date="2015" name="Nature">
        <title>Complex archaea that bridge the gap between prokaryotes and eukaryotes.</title>
        <authorList>
            <person name="Spang A."/>
            <person name="Saw J.H."/>
            <person name="Jorgensen S.L."/>
            <person name="Zaremba-Niedzwiedzka K."/>
            <person name="Martijn J."/>
            <person name="Lind A.E."/>
            <person name="van Eijk R."/>
            <person name="Schleper C."/>
            <person name="Guy L."/>
            <person name="Ettema T.J."/>
        </authorList>
    </citation>
    <scope>NUCLEOTIDE SEQUENCE</scope>
</reference>
<dbReference type="EMBL" id="LAZR01039822">
    <property type="protein sequence ID" value="KKL16038.1"/>
    <property type="molecule type" value="Genomic_DNA"/>
</dbReference>
<protein>
    <submittedName>
        <fullName evidence="1">Uncharacterized protein</fullName>
    </submittedName>
</protein>
<dbReference type="AlphaFoldDB" id="A0A0F9DW27"/>
<name>A0A0F9DW27_9ZZZZ</name>
<feature type="non-terminal residue" evidence="1">
    <location>
        <position position="1"/>
    </location>
</feature>
<sequence length="56" mass="5582">QQRIQALLPFLQLLGGFAGRGVPQAKEDIVIQPGWLELLAGLAEGAGSIAGAGAGG</sequence>
<organism evidence="1">
    <name type="scientific">marine sediment metagenome</name>
    <dbReference type="NCBI Taxonomy" id="412755"/>
    <lineage>
        <taxon>unclassified sequences</taxon>
        <taxon>metagenomes</taxon>
        <taxon>ecological metagenomes</taxon>
    </lineage>
</organism>
<evidence type="ECO:0000313" key="1">
    <source>
        <dbReference type="EMBL" id="KKL16038.1"/>
    </source>
</evidence>
<comment type="caution">
    <text evidence="1">The sequence shown here is derived from an EMBL/GenBank/DDBJ whole genome shotgun (WGS) entry which is preliminary data.</text>
</comment>